<proteinExistence type="predicted"/>
<sequence length="81" mass="9186">MLKRRGRVMSKVADKSLQRTMGSVGQPRGRCWQARHRLDWAPSGVEGLLLMPGINFCRNRAKEVRAAPLMRAVDREEIAIV</sequence>
<feature type="region of interest" description="Disordered" evidence="1">
    <location>
        <begin position="1"/>
        <end position="28"/>
    </location>
</feature>
<reference evidence="2" key="1">
    <citation type="journal article" date="2004" name="Nature">
        <title>Genome duplication in the teleost fish Tetraodon nigroviridis reveals the early vertebrate proto-karyotype.</title>
        <authorList>
            <person name="Jaillon O."/>
            <person name="Aury J.-M."/>
            <person name="Brunet F."/>
            <person name="Petit J.-L."/>
            <person name="Stange-Thomann N."/>
            <person name="Mauceli E."/>
            <person name="Bouneau L."/>
            <person name="Fischer C."/>
            <person name="Ozouf-Costaz C."/>
            <person name="Bernot A."/>
            <person name="Nicaud S."/>
            <person name="Jaffe D."/>
            <person name="Fisher S."/>
            <person name="Lutfalla G."/>
            <person name="Dossat C."/>
            <person name="Segurens B."/>
            <person name="Dasilva C."/>
            <person name="Salanoubat M."/>
            <person name="Levy M."/>
            <person name="Boudet N."/>
            <person name="Castellano S."/>
            <person name="Anthouard V."/>
            <person name="Jubin C."/>
            <person name="Castelli V."/>
            <person name="Katinka M."/>
            <person name="Vacherie B."/>
            <person name="Biemont C."/>
            <person name="Skalli Z."/>
            <person name="Cattolico L."/>
            <person name="Poulain J."/>
            <person name="De Berardinis V."/>
            <person name="Cruaud C."/>
            <person name="Duprat S."/>
            <person name="Brottier P."/>
            <person name="Coutanceau J.-P."/>
            <person name="Gouzy J."/>
            <person name="Parra G."/>
            <person name="Lardier G."/>
            <person name="Chapple C."/>
            <person name="McKernan K.J."/>
            <person name="McEwan P."/>
            <person name="Bosak S."/>
            <person name="Kellis M."/>
            <person name="Volff J.-N."/>
            <person name="Guigo R."/>
            <person name="Zody M.C."/>
            <person name="Mesirov J."/>
            <person name="Lindblad-Toh K."/>
            <person name="Birren B."/>
            <person name="Nusbaum C."/>
            <person name="Kahn D."/>
            <person name="Robinson-Rechavi M."/>
            <person name="Laudet V."/>
            <person name="Schachter V."/>
            <person name="Quetier F."/>
            <person name="Saurin W."/>
            <person name="Scarpelli C."/>
            <person name="Wincker P."/>
            <person name="Lander E.S."/>
            <person name="Weissenbach J."/>
            <person name="Roest Crollius H."/>
        </authorList>
    </citation>
    <scope>NUCLEOTIDE SEQUENCE [LARGE SCALE GENOMIC DNA]</scope>
</reference>
<dbReference type="EMBL" id="CAAE01014654">
    <property type="protein sequence ID" value="CAG01670.1"/>
    <property type="molecule type" value="Genomic_DNA"/>
</dbReference>
<evidence type="ECO:0000313" key="2">
    <source>
        <dbReference type="EMBL" id="CAG01670.1"/>
    </source>
</evidence>
<accession>Q4SCG2</accession>
<organism evidence="2">
    <name type="scientific">Tetraodon nigroviridis</name>
    <name type="common">Spotted green pufferfish</name>
    <name type="synonym">Chelonodon nigroviridis</name>
    <dbReference type="NCBI Taxonomy" id="99883"/>
    <lineage>
        <taxon>Eukaryota</taxon>
        <taxon>Metazoa</taxon>
        <taxon>Chordata</taxon>
        <taxon>Craniata</taxon>
        <taxon>Vertebrata</taxon>
        <taxon>Euteleostomi</taxon>
        <taxon>Actinopterygii</taxon>
        <taxon>Neopterygii</taxon>
        <taxon>Teleostei</taxon>
        <taxon>Neoteleostei</taxon>
        <taxon>Acanthomorphata</taxon>
        <taxon>Eupercaria</taxon>
        <taxon>Tetraodontiformes</taxon>
        <taxon>Tetradontoidea</taxon>
        <taxon>Tetraodontidae</taxon>
        <taxon>Tetraodon</taxon>
    </lineage>
</organism>
<reference evidence="2" key="2">
    <citation type="submission" date="2004-02" db="EMBL/GenBank/DDBJ databases">
        <authorList>
            <consortium name="Genoscope"/>
            <consortium name="Whitehead Institute Centre for Genome Research"/>
        </authorList>
    </citation>
    <scope>NUCLEOTIDE SEQUENCE</scope>
</reference>
<dbReference type="AlphaFoldDB" id="Q4SCG2"/>
<protein>
    <submittedName>
        <fullName evidence="2">Chromosome undetermined SCAF14654, whole genome shotgun sequence</fullName>
    </submittedName>
</protein>
<dbReference type="KEGG" id="tng:GSTEN00020508G001"/>
<evidence type="ECO:0000256" key="1">
    <source>
        <dbReference type="SAM" id="MobiDB-lite"/>
    </source>
</evidence>
<gene>
    <name evidence="2" type="ORF">GSTENG00020508001</name>
</gene>
<name>Q4SCG2_TETNG</name>